<proteinExistence type="predicted"/>
<sequence length="3655" mass="420441">MTSCFSLISNYTSISNNRYILNNNYITNISFGLFNNSNNNYLIRGVPYNYPLTFFSRQSNDISNIISFEALNTEPIVIYVSRGQDISFINGDFFRFYDTSYQLLNINHGYRTIYDSSLTDVRSNFYFMNSRSYTFKTTTDFCSNFPFTISGNLLTSNYNLQTPNTSFTLTIPANADNSNNKLFYRDNDLDISGNLYILRDVSGLNYYYGDISFSIKNYTESSNINLSIKSYDFSYGASAGRFGNKEISNNNLFYYSSSCSYIISNNLPNNNEFLNNVSALDLSSINGVYKFSFNKNNHSTYTNNNPTTIYNLNFGLGKGSYIIIDVSSAFPMRLNNDDISNCIAIDTTYQPSRLRKVEHNTKSYYHGSFKIKVFDDFSNVNIALLNRTSLQEVSYNSKFFYTELPHLQGGSYRPSGTSYLKLMNQQYNYYDLSESLHTSNIYELNLDSSYKELSYIAADKYGHNLNIQDFITTIPSSEETINQEISNNILSGLFTYNIYYKVIDYENTSIENIRKINVNSGPVIEISSNYLQNNNIYSNILQFQNNTFNPNYNFFDNIKVYIFDTSRQKINIPFEVTISGYYFNNNDARTIIPLTNNTSFSYTQQQGSATNTEYLRISQKNYYAYYRSVLLFRNSGNDTIRILNNNQTPLIYDNSRSPIFNDQRNKLDKININETTNEITIGSSTNSIKLDSIEQNLDISTISLNFNLKYQRPNINEDFSLNCSLKVNNYFFEISFNSPIWPEDNCKVSGRFNPKNFFTTDASNLIDISYIGSYNLTISTKGLSGGDYFYDTSLIRNRFFNQNIKNGSRTYTINIIDTTSPVLKFYDKNTLNYSTTTLYSFPRARTFNILQDICFVTLRTISNYNSYVSNKPLIQYSDDSIYDLSYIRDISFTLLRLGTGTNINYNSSTKELSLNVITIDSSCIINYRAKDIYNNWSQDISLILSFVAIPYVELSGNAIIFIDFSRNSTSYRDAGLKVYSISNPLITTPFIPNIIPGNGIFESSRNVLLGPTIYDISYNSDICLNNVNATDYSFNYIISISGSNIPLRLTRRIRVVDTKPPFFLFPNFASINYILNDSRLATYDTNYTSSNRSIHSRDTSFNIDFSFVAYRSFADLSKVLYDFDVSDNYAQKPNITRTLRYNNNPGLFTFNDISNYFDNSINRILNSVTISKSLNLKLPQLLFNYDISDSNNSYSVIRKVDIINLRIPVIDFSFVNYYPASSYSTSYNYVYFGASFKDFSYVALDYSKPNSSYNFIQELSSILFNFDLSNNVNSKANISYQITISNNSYRQSILTINDLSNNNTIKSLFSIRDTSFSLIYDISDNQDNSYQTLRNVRIIDVSTSLDISFLNNSSLLTISFGDTNVNILRDVSFNHKRLTTTSISFDISYNFQANTTTSVSGGTSLFDPSALIYRLGDNSVNYFPSAYSSSFYSRTRTIRVINNPPLISFPSAGISHEIYTPLSDASLIFGVTSYSIYDDFFFKNYRRDLSYNGTNYKITFDNCLNIMEPSAGTYNIYYSSTDLYNTTSNRTRILDVADRTPPLITICGDFYYTLSGNTYNIAENSYYIEYGAYAYDQGTRTSFANSNINIRSQRNNITNSTLSYENITTQMLQNTLLYKDSSYNYRIIYEVQDRFANVQTLTRNIAIIASNKPKLYPYIEVSTSNGILEYKLTENIYINTKLINTTNIGSPFYDLSLSFKYETDSTIANNQNIICEAVKSGIFRKGGTNNCVKFKLRATDANNIPLETSFVNVEYENIDSLNISKTYKIYFYARDISQAPIDQISFLEYNLKFVDTTPPQVTLLSNRNFQSNSNSNSNSNLKYPLLSATSISALLINIASYANFNNLYNNYENYYKKSITNNIVLLDPGINISDIVSGEVNYIDNSFQTISGGYNFTSSNISISYNIINGSIIGSAIDVCNILFDGCANNFVRNYRQNYIVSDNQGNIAEQRFRTISVERFPPFINLNYQKDSRGNNYITYYHKKFEKYVELGGRVLDYYDGFTLSFENVNTINAVNENINGAYTINYDISNSNNIYSNTQRKVNVITSLPLVQNNSYNFSELLNFNFPTLTNKTYTKYSLYNGTYKFDVSHNLAFNIITQEFDICNGLYIISNVVSIVSDTSYTINAKNYYCNNVTLTVSGDFNRLSIELSNNASYSNIFVYDSKNIYTDLYDVIDNNENNVVIDSSYVVDISNLNNPNSRPNFTIDNTSGRDLHLSIGNYRFYQYGFKNFHNPIKFSITKDGTHNGGVEYTKNIFRRNLPGVSIINKNSNSSYTQLNIDATTPALLYYYCENFPNMGGQIVIKNNIIFSKQTIILNNYVIDAICEDKILNTNYLVTNNITGDVLKNRVLLTQRFNVSGGGDTSFVNITCITQQNIQHNMLYNIKQQPHKLIIRKHTNLELRPDVSFTVNDYSLTSIMRNNTNKYLVEYRGTGYNFSNTYINLFKYDFDSSLNVIKREANPALNIYEEDIRTLFYNHKNFNFYKVGSQQLLDEIINYIDFFKSNKLLTKTLLADSFKYKISNFFYGKPPSKVLNLDNANEYNYNEKLLAPRIRVTNITGNYVTFTLDIYYNNNNNWYLSNDILSTNKEVLFGTYEYIVYSDSFTEFSNVVNAPALRDFITFYNGSLTITSNIIYSYKPELSNNFYDYRIFNKLGYNELSNNELSNNNLSANISDLTNIVFLSIKDTSNNKESLCGLTKQNLYNNVYFDENQTLIFHKFSPTTIVNYQVNSPALTLETTLNESTNSDNYLLDIADNDIYNFYNERPLNLNTLRDLSSNEEYNVYISYTINDELANTNNYLTQFDIQPIYLNNMPIRKTGNIYRQYSEIFLNSYDTSINTITELSYNSIDNKLSSHSYIIDLNDYFDINIFKNSLRASNLYLTDYIDVTKLNYKLLDISFTIPFNLYDLAASQIVVFNATNLNVLLSMRNKIIPLYYKLTYMIKIFEISFPNVQNQNQNQNQNSTLELVFKDNDNINYYINLLRPDPSDSITNFYTNEVSVAMLNRLQQEIFDNIQILLFTFNDTINNYNIRHSYLVNITNFLNMVLDFNYTNIEYLDNTLMLLEYNVENILTNMSLYFGENNIIALLNLYNLNNLTSNIVLANGNVLTNNDVSYLDYCFKAFYTLNNDLDLMRKEVEVRNYNYLVIFQSYKYMIASNNSNNLQIRYRNLHTSVNSDPTQLYSDLYYNFNLLNANFILDYSYVLYNYANVTYYSSPFPKGTNNIVGFQAYNSASIVNYETLYTNVNNLYNIITSVFNIVSSDYNITNKPTLYVNSSYEFTGSKLLINSYYSNSITVKLNIQYKKSLYQTIDLSNIYLDITIPDLTPPTVIFNNTSDICFNEKIFKTDALVNTLVNTELIKDLSYIDLNQSYTITFADRKYFDTNAETYVLKTLSYSNNSLSLLQIDFTDISNVTFNDNSVMYTYIKYILLDNANNRNVIKRKILLENDNSEPIFFYKAQTNTWRAYGSSSTISETQRPTLIINQSITQPAFVEILTSSIKIVDPILHERTPNLLGIGTVYSDISLTRLLTDASSIDLSYITIENINGTIQTILIYNNNTGQAISNFNNLINNQLLTESNNNSLFIKYVSSKNVYPRSGQLTIRLQITPTIITPEAITDIHCCYPKVEYKPIQDNYKLGSQNTTVMRMAKFLINRHI</sequence>
<organism evidence="1">
    <name type="scientific">viral metagenome</name>
    <dbReference type="NCBI Taxonomy" id="1070528"/>
    <lineage>
        <taxon>unclassified sequences</taxon>
        <taxon>metagenomes</taxon>
        <taxon>organismal metagenomes</taxon>
    </lineage>
</organism>
<accession>A0A6C0D439</accession>
<dbReference type="EMBL" id="MN739534">
    <property type="protein sequence ID" value="QHT11321.1"/>
    <property type="molecule type" value="Genomic_DNA"/>
</dbReference>
<name>A0A6C0D439_9ZZZZ</name>
<reference evidence="1" key="1">
    <citation type="journal article" date="2020" name="Nature">
        <title>Giant virus diversity and host interactions through global metagenomics.</title>
        <authorList>
            <person name="Schulz F."/>
            <person name="Roux S."/>
            <person name="Paez-Espino D."/>
            <person name="Jungbluth S."/>
            <person name="Walsh D.A."/>
            <person name="Denef V.J."/>
            <person name="McMahon K.D."/>
            <person name="Konstantinidis K.T."/>
            <person name="Eloe-Fadrosh E.A."/>
            <person name="Kyrpides N.C."/>
            <person name="Woyke T."/>
        </authorList>
    </citation>
    <scope>NUCLEOTIDE SEQUENCE</scope>
    <source>
        <strain evidence="1">GVMAG-M-3300023174-116</strain>
    </source>
</reference>
<protein>
    <submittedName>
        <fullName evidence="1">Uncharacterized protein</fullName>
    </submittedName>
</protein>
<evidence type="ECO:0000313" key="1">
    <source>
        <dbReference type="EMBL" id="QHT11321.1"/>
    </source>
</evidence>